<dbReference type="EMBL" id="JACEFO010002102">
    <property type="protein sequence ID" value="KAF8683694.1"/>
    <property type="molecule type" value="Genomic_DNA"/>
</dbReference>
<evidence type="ECO:0000256" key="1">
    <source>
        <dbReference type="ARBA" id="ARBA00004319"/>
    </source>
</evidence>
<evidence type="ECO:0008006" key="8">
    <source>
        <dbReference type="Google" id="ProtNLM"/>
    </source>
</evidence>
<evidence type="ECO:0000256" key="2">
    <source>
        <dbReference type="ARBA" id="ARBA00007381"/>
    </source>
</evidence>
<name>A0A835B8Z6_9POAL</name>
<dbReference type="GO" id="GO:0005788">
    <property type="term" value="C:endoplasmic reticulum lumen"/>
    <property type="evidence" value="ECO:0007669"/>
    <property type="project" value="UniProtKB-SubCell"/>
</dbReference>
<dbReference type="InterPro" id="IPR043129">
    <property type="entry name" value="ATPase_NBD"/>
</dbReference>
<evidence type="ECO:0000313" key="6">
    <source>
        <dbReference type="EMBL" id="KAF8683694.1"/>
    </source>
</evidence>
<gene>
    <name evidence="6" type="ORF">HU200_044624</name>
</gene>
<evidence type="ECO:0000256" key="5">
    <source>
        <dbReference type="RuleBase" id="RU003322"/>
    </source>
</evidence>
<dbReference type="SUPFAM" id="SSF100920">
    <property type="entry name" value="Heat shock protein 70kD (HSP70), peptide-binding domain"/>
    <property type="match status" value="1"/>
</dbReference>
<evidence type="ECO:0000313" key="7">
    <source>
        <dbReference type="Proteomes" id="UP000636709"/>
    </source>
</evidence>
<dbReference type="GO" id="GO:0005524">
    <property type="term" value="F:ATP binding"/>
    <property type="evidence" value="ECO:0007669"/>
    <property type="project" value="UniProtKB-KW"/>
</dbReference>
<dbReference type="PROSITE" id="PS00297">
    <property type="entry name" value="HSP70_1"/>
    <property type="match status" value="1"/>
</dbReference>
<dbReference type="PANTHER" id="PTHR19375">
    <property type="entry name" value="HEAT SHOCK PROTEIN 70KDA"/>
    <property type="match status" value="1"/>
</dbReference>
<dbReference type="PRINTS" id="PR00301">
    <property type="entry name" value="HEATSHOCK70"/>
</dbReference>
<keyword evidence="3 5" id="KW-0547">Nucleotide-binding</keyword>
<dbReference type="SUPFAM" id="SSF53067">
    <property type="entry name" value="Actin-like ATPase domain"/>
    <property type="match status" value="2"/>
</dbReference>
<accession>A0A835B8Z6</accession>
<dbReference type="Proteomes" id="UP000636709">
    <property type="component" value="Unassembled WGS sequence"/>
</dbReference>
<proteinExistence type="inferred from homology"/>
<dbReference type="PROSITE" id="PS00329">
    <property type="entry name" value="HSP70_2"/>
    <property type="match status" value="1"/>
</dbReference>
<dbReference type="Gene3D" id="3.30.30.30">
    <property type="match status" value="1"/>
</dbReference>
<evidence type="ECO:0000256" key="4">
    <source>
        <dbReference type="ARBA" id="ARBA00022840"/>
    </source>
</evidence>
<reference evidence="6" key="1">
    <citation type="submission" date="2020-07" db="EMBL/GenBank/DDBJ databases">
        <title>Genome sequence and genetic diversity analysis of an under-domesticated orphan crop, white fonio (Digitaria exilis).</title>
        <authorList>
            <person name="Bennetzen J.L."/>
            <person name="Chen S."/>
            <person name="Ma X."/>
            <person name="Wang X."/>
            <person name="Yssel A.E.J."/>
            <person name="Chaluvadi S.R."/>
            <person name="Johnson M."/>
            <person name="Gangashetty P."/>
            <person name="Hamidou F."/>
            <person name="Sanogo M.D."/>
            <person name="Zwaenepoel A."/>
            <person name="Wallace J."/>
            <person name="Van De Peer Y."/>
            <person name="Van Deynze A."/>
        </authorList>
    </citation>
    <scope>NUCLEOTIDE SEQUENCE</scope>
    <source>
        <tissue evidence="6">Leaves</tissue>
    </source>
</reference>
<dbReference type="FunFam" id="2.60.34.10:FF:000012">
    <property type="entry name" value="Heat shock 70 kDa protein"/>
    <property type="match status" value="1"/>
</dbReference>
<dbReference type="Pfam" id="PF00012">
    <property type="entry name" value="HSP70"/>
    <property type="match status" value="1"/>
</dbReference>
<dbReference type="FunFam" id="3.30.420.40:FF:000026">
    <property type="entry name" value="Heat shock protein 70"/>
    <property type="match status" value="1"/>
</dbReference>
<comment type="similarity">
    <text evidence="2 5">Belongs to the heat shock protein 70 family.</text>
</comment>
<comment type="subcellular location">
    <subcellularLocation>
        <location evidence="1">Endoplasmic reticulum lumen</location>
    </subcellularLocation>
</comment>
<organism evidence="6 7">
    <name type="scientific">Digitaria exilis</name>
    <dbReference type="NCBI Taxonomy" id="1010633"/>
    <lineage>
        <taxon>Eukaryota</taxon>
        <taxon>Viridiplantae</taxon>
        <taxon>Streptophyta</taxon>
        <taxon>Embryophyta</taxon>
        <taxon>Tracheophyta</taxon>
        <taxon>Spermatophyta</taxon>
        <taxon>Magnoliopsida</taxon>
        <taxon>Liliopsida</taxon>
        <taxon>Poales</taxon>
        <taxon>Poaceae</taxon>
        <taxon>PACMAD clade</taxon>
        <taxon>Panicoideae</taxon>
        <taxon>Panicodae</taxon>
        <taxon>Paniceae</taxon>
        <taxon>Anthephorinae</taxon>
        <taxon>Digitaria</taxon>
    </lineage>
</organism>
<dbReference type="FunFam" id="3.30.30.30:FF:000005">
    <property type="entry name" value="Heat shock protein ssb1"/>
    <property type="match status" value="1"/>
</dbReference>
<comment type="caution">
    <text evidence="6">The sequence shown here is derived from an EMBL/GenBank/DDBJ whole genome shotgun (WGS) entry which is preliminary data.</text>
</comment>
<keyword evidence="7" id="KW-1185">Reference proteome</keyword>
<sequence>MVASSQSQSQGRGDWPAIGIDLGTTYSCVAVWRQDRNRVDVIANDQGDRLTSSVVAFTANEGIVVGDAAANQAFSNPANTVYDVKRLIGRRFSDDCVQQDMASWPFKVVAGRDDRPMILVRSRGEERQFAPEQISAMVLAKMKETAEAYLGVKVKNAVITVPDYFNNSQRKATMDAGTIAGLNVMRIIMEPTAAAIAYGLHKKPVSDQGRTVLVFDLGGGTLDVSLLNTDPGKEIGAPLFDVKAIASDTHLGGSDFDNAMVNYFVRRFIREHKNTDIRSNQKAIQRLRTAWERAKRILSSRTQTTIEVDALHAGIDFHQTITRTLFEELNKNLFRKCLVALKQCLRDAKLDMSSVHDVVLVGGSTRIPKVQNMIKEFFDGKQLCRNINPDEAIAYGAAVDAASFIRESKMEPPLTMLLDVTPLSLGVEVDFGDMTVLIPRNTAIPTRKEQVFSTYHDDQIDVVIQVYEGESAKAAENNLLGKFVLTGIIPAPRGVPNINVTFDIDQNGVLNASVNDMATGLENKITITNENVGLSMEEIERMAQEAER</sequence>
<dbReference type="AlphaFoldDB" id="A0A835B8Z6"/>
<dbReference type="InterPro" id="IPR029047">
    <property type="entry name" value="HSP70_peptide-bd_sf"/>
</dbReference>
<keyword evidence="4 5" id="KW-0067">ATP-binding</keyword>
<dbReference type="Gene3D" id="2.60.34.10">
    <property type="entry name" value="Substrate Binding Domain Of DNAk, Chain A, domain 1"/>
    <property type="match status" value="1"/>
</dbReference>
<evidence type="ECO:0000256" key="3">
    <source>
        <dbReference type="ARBA" id="ARBA00022741"/>
    </source>
</evidence>
<dbReference type="InterPro" id="IPR013126">
    <property type="entry name" value="Hsp_70_fam"/>
</dbReference>
<dbReference type="Gene3D" id="3.90.640.10">
    <property type="entry name" value="Actin, Chain A, domain 4"/>
    <property type="match status" value="1"/>
</dbReference>
<dbReference type="GO" id="GO:0140662">
    <property type="term" value="F:ATP-dependent protein folding chaperone"/>
    <property type="evidence" value="ECO:0007669"/>
    <property type="project" value="InterPro"/>
</dbReference>
<dbReference type="InterPro" id="IPR018181">
    <property type="entry name" value="Heat_shock_70_CS"/>
</dbReference>
<dbReference type="FunFam" id="3.90.640.10:FF:000002">
    <property type="entry name" value="Heat shock 70 kDa"/>
    <property type="match status" value="1"/>
</dbReference>
<protein>
    <recommendedName>
        <fullName evidence="8">Heat shock protein 70</fullName>
    </recommendedName>
</protein>
<dbReference type="OrthoDB" id="2401965at2759"/>
<dbReference type="Gene3D" id="3.30.420.40">
    <property type="match status" value="2"/>
</dbReference>